<protein>
    <submittedName>
        <fullName evidence="2">1170_t:CDS:1</fullName>
    </submittedName>
</protein>
<name>A0A9N9AC34_9GLOM</name>
<evidence type="ECO:0000313" key="2">
    <source>
        <dbReference type="EMBL" id="CAG8524249.1"/>
    </source>
</evidence>
<accession>A0A9N9AC34</accession>
<evidence type="ECO:0000313" key="3">
    <source>
        <dbReference type="Proteomes" id="UP000789831"/>
    </source>
</evidence>
<dbReference type="OrthoDB" id="10460918at2759"/>
<gene>
    <name evidence="2" type="ORF">AGERDE_LOCUS5395</name>
</gene>
<evidence type="ECO:0000259" key="1">
    <source>
        <dbReference type="Pfam" id="PF00505"/>
    </source>
</evidence>
<keyword evidence="3" id="KW-1185">Reference proteome</keyword>
<comment type="caution">
    <text evidence="2">The sequence shown here is derived from an EMBL/GenBank/DDBJ whole genome shotgun (WGS) entry which is preliminary data.</text>
</comment>
<reference evidence="2" key="1">
    <citation type="submission" date="2021-06" db="EMBL/GenBank/DDBJ databases">
        <authorList>
            <person name="Kallberg Y."/>
            <person name="Tangrot J."/>
            <person name="Rosling A."/>
        </authorList>
    </citation>
    <scope>NUCLEOTIDE SEQUENCE</scope>
    <source>
        <strain evidence="2">MT106</strain>
    </source>
</reference>
<sequence length="242" mass="28285">MHPKLDTKRLSIDEIDVPFPLTDQLDSVIARYTKKINGKLPNSFILYRKAFNNELSSNGYYLQAKEVSSIASKKWKAKSNLVKEEYQKVAKRISKMVEEIEPNRTISYKRNKKSNRRNKRPERVQKFPISLDTSIINSDSEESNPTTPYYCLQQNQSNTFHGSQLLLKNQSEYFPQIFNFDTEAELYSSSSFVTRTLTHTEQTDDSFTELLLSLMNWESEEYFINFPATNHDIQYDSSSGYY</sequence>
<dbReference type="InterPro" id="IPR009071">
    <property type="entry name" value="HMG_box_dom"/>
</dbReference>
<feature type="domain" description="HMG box" evidence="1">
    <location>
        <begin position="41"/>
        <end position="96"/>
    </location>
</feature>
<dbReference type="Pfam" id="PF00505">
    <property type="entry name" value="HMG_box"/>
    <property type="match status" value="1"/>
</dbReference>
<dbReference type="EMBL" id="CAJVPL010000720">
    <property type="protein sequence ID" value="CAG8524249.1"/>
    <property type="molecule type" value="Genomic_DNA"/>
</dbReference>
<dbReference type="SUPFAM" id="SSF47095">
    <property type="entry name" value="HMG-box"/>
    <property type="match status" value="1"/>
</dbReference>
<proteinExistence type="predicted"/>
<dbReference type="InterPro" id="IPR036910">
    <property type="entry name" value="HMG_box_dom_sf"/>
</dbReference>
<dbReference type="Gene3D" id="1.10.30.10">
    <property type="entry name" value="High mobility group box domain"/>
    <property type="match status" value="1"/>
</dbReference>
<organism evidence="2 3">
    <name type="scientific">Ambispora gerdemannii</name>
    <dbReference type="NCBI Taxonomy" id="144530"/>
    <lineage>
        <taxon>Eukaryota</taxon>
        <taxon>Fungi</taxon>
        <taxon>Fungi incertae sedis</taxon>
        <taxon>Mucoromycota</taxon>
        <taxon>Glomeromycotina</taxon>
        <taxon>Glomeromycetes</taxon>
        <taxon>Archaeosporales</taxon>
        <taxon>Ambisporaceae</taxon>
        <taxon>Ambispora</taxon>
    </lineage>
</organism>
<dbReference type="Proteomes" id="UP000789831">
    <property type="component" value="Unassembled WGS sequence"/>
</dbReference>
<dbReference type="AlphaFoldDB" id="A0A9N9AC34"/>